<dbReference type="PANTHER" id="PTHR30003">
    <property type="entry name" value="L-LACTATE PERMEASE"/>
    <property type="match status" value="1"/>
</dbReference>
<feature type="transmembrane region" description="Helical" evidence="8">
    <location>
        <begin position="263"/>
        <end position="284"/>
    </location>
</feature>
<keyword evidence="5 8" id="KW-0812">Transmembrane</keyword>
<dbReference type="Pfam" id="PF02652">
    <property type="entry name" value="Lactate_perm"/>
    <property type="match status" value="2"/>
</dbReference>
<dbReference type="Proteomes" id="UP001525379">
    <property type="component" value="Unassembled WGS sequence"/>
</dbReference>
<keyword evidence="7 8" id="KW-0472">Membrane</keyword>
<evidence type="ECO:0000313" key="9">
    <source>
        <dbReference type="EMBL" id="MCT2043554.1"/>
    </source>
</evidence>
<feature type="transmembrane region" description="Helical" evidence="8">
    <location>
        <begin position="457"/>
        <end position="477"/>
    </location>
</feature>
<dbReference type="RefSeq" id="WP_260104667.1">
    <property type="nucleotide sequence ID" value="NZ_JALXSQ010000053.1"/>
</dbReference>
<feature type="transmembrane region" description="Helical" evidence="8">
    <location>
        <begin position="136"/>
        <end position="155"/>
    </location>
</feature>
<keyword evidence="4 8" id="KW-1003">Cell membrane</keyword>
<evidence type="ECO:0000256" key="6">
    <source>
        <dbReference type="ARBA" id="ARBA00022989"/>
    </source>
</evidence>
<evidence type="ECO:0000256" key="1">
    <source>
        <dbReference type="ARBA" id="ARBA00004651"/>
    </source>
</evidence>
<feature type="transmembrane region" description="Helical" evidence="8">
    <location>
        <begin position="207"/>
        <end position="226"/>
    </location>
</feature>
<feature type="transmembrane region" description="Helical" evidence="8">
    <location>
        <begin position="175"/>
        <end position="195"/>
    </location>
</feature>
<name>A0ABT2HZ25_9MICO</name>
<gene>
    <name evidence="9" type="ORF">M3D15_09490</name>
</gene>
<comment type="function">
    <text evidence="8">Uptake of L-lactate across the membrane. Can also transport D-lactate and glycolate.</text>
</comment>
<feature type="transmembrane region" description="Helical" evidence="8">
    <location>
        <begin position="101"/>
        <end position="129"/>
    </location>
</feature>
<evidence type="ECO:0000256" key="7">
    <source>
        <dbReference type="ARBA" id="ARBA00023136"/>
    </source>
</evidence>
<feature type="transmembrane region" description="Helical" evidence="8">
    <location>
        <begin position="296"/>
        <end position="316"/>
    </location>
</feature>
<evidence type="ECO:0000313" key="10">
    <source>
        <dbReference type="Proteomes" id="UP001525379"/>
    </source>
</evidence>
<dbReference type="EMBL" id="JALXSQ010000053">
    <property type="protein sequence ID" value="MCT2043554.1"/>
    <property type="molecule type" value="Genomic_DNA"/>
</dbReference>
<evidence type="ECO:0000256" key="8">
    <source>
        <dbReference type="RuleBase" id="RU365092"/>
    </source>
</evidence>
<organism evidence="9 10">
    <name type="scientific">Pseudoclavibacter albus</name>
    <dbReference type="NCBI Taxonomy" id="272241"/>
    <lineage>
        <taxon>Bacteria</taxon>
        <taxon>Bacillati</taxon>
        <taxon>Actinomycetota</taxon>
        <taxon>Actinomycetes</taxon>
        <taxon>Micrococcales</taxon>
        <taxon>Microbacteriaceae</taxon>
        <taxon>Pseudoclavibacter</taxon>
    </lineage>
</organism>
<accession>A0ABT2HZ25</accession>
<reference evidence="9 10" key="1">
    <citation type="submission" date="2022-04" db="EMBL/GenBank/DDBJ databases">
        <title>Human microbiome associated bacterial genomes.</title>
        <authorList>
            <person name="Sandstrom S."/>
            <person name="Salamzade R."/>
            <person name="Kalan L.R."/>
        </authorList>
    </citation>
    <scope>NUCLEOTIDE SEQUENCE [LARGE SCALE GENOMIC DNA]</scope>
    <source>
        <strain evidence="10">p3-SID1799</strain>
    </source>
</reference>
<protein>
    <recommendedName>
        <fullName evidence="8">L-lactate permease</fullName>
    </recommendedName>
</protein>
<sequence length="478" mass="48743">MLALAACVPLLVALVGTAARVNARVTALLALVSGCLIAALLFPQPLAPLWSSFLGMLPTLAEVLCIILGGLMLSRILDAAGAPAHIAKWCEHASSHRSSAALLVVLGIESFCESVTGFGVGVTIAVPILRHLGFSALSSATMAMLGLVVTVWGGLSPGTIVAAELAGLDVTQLGIDTAWTVWPSAVVAGLAVVWIAHPSARPGHLHLVEGAFTGLILAFGILLANMTVGTPLAGAIGSLITVVALLIRFRLGGDRTPKPPAALVRSAVPYAILIGGLLPLNVAFRLAQITGPLHLLASPALWLLLVSAISVAWFAFPRSEVRAVVARTLHAWRPVAFLTTGYMVLGWLLTASGMSETIADAAARLDVGAVALVPVFGAVGGFLTGSNTGANAMFAGAVAHLGTVLGLSPSGIVGATSQAGAIGSAASPARIALAAGLSTEERAERDALMRALLPRMIIFNLLTIVSIAGIVLLGALWR</sequence>
<dbReference type="PANTHER" id="PTHR30003:SF0">
    <property type="entry name" value="GLYCOLATE PERMEASE GLCA-RELATED"/>
    <property type="match status" value="1"/>
</dbReference>
<feature type="transmembrane region" description="Helical" evidence="8">
    <location>
        <begin position="361"/>
        <end position="383"/>
    </location>
</feature>
<comment type="subcellular location">
    <subcellularLocation>
        <location evidence="1 8">Cell membrane</location>
        <topology evidence="1 8">Multi-pass membrane protein</topology>
    </subcellularLocation>
</comment>
<evidence type="ECO:0000256" key="5">
    <source>
        <dbReference type="ARBA" id="ARBA00022692"/>
    </source>
</evidence>
<feature type="transmembrane region" description="Helical" evidence="8">
    <location>
        <begin position="53"/>
        <end position="73"/>
    </location>
</feature>
<dbReference type="InterPro" id="IPR003804">
    <property type="entry name" value="Lactate_perm"/>
</dbReference>
<evidence type="ECO:0000256" key="3">
    <source>
        <dbReference type="ARBA" id="ARBA00022448"/>
    </source>
</evidence>
<proteinExistence type="inferred from homology"/>
<evidence type="ECO:0000256" key="4">
    <source>
        <dbReference type="ARBA" id="ARBA00022475"/>
    </source>
</evidence>
<feature type="transmembrane region" description="Helical" evidence="8">
    <location>
        <begin position="232"/>
        <end position="251"/>
    </location>
</feature>
<feature type="transmembrane region" description="Helical" evidence="8">
    <location>
        <begin position="328"/>
        <end position="349"/>
    </location>
</feature>
<comment type="caution">
    <text evidence="9">The sequence shown here is derived from an EMBL/GenBank/DDBJ whole genome shotgun (WGS) entry which is preliminary data.</text>
</comment>
<feature type="transmembrane region" description="Helical" evidence="8">
    <location>
        <begin position="28"/>
        <end position="46"/>
    </location>
</feature>
<keyword evidence="6 8" id="KW-1133">Transmembrane helix</keyword>
<keyword evidence="3 8" id="KW-0813">Transport</keyword>
<keyword evidence="10" id="KW-1185">Reference proteome</keyword>
<comment type="similarity">
    <text evidence="2 8">Belongs to the lactate permease family.</text>
</comment>
<evidence type="ECO:0000256" key="2">
    <source>
        <dbReference type="ARBA" id="ARBA00010100"/>
    </source>
</evidence>